<accession>C1EBM1</accession>
<evidence type="ECO:0000256" key="2">
    <source>
        <dbReference type="ARBA" id="ARBA00023015"/>
    </source>
</evidence>
<evidence type="ECO:0000256" key="5">
    <source>
        <dbReference type="ARBA" id="ARBA00023242"/>
    </source>
</evidence>
<dbReference type="InterPro" id="IPR044810">
    <property type="entry name" value="WRKY_plant"/>
</dbReference>
<dbReference type="PANTHER" id="PTHR31221">
    <property type="entry name" value="WRKY TRANSCRIPTION FACTOR PROTEIN 1-RELATED"/>
    <property type="match status" value="1"/>
</dbReference>
<dbReference type="SMART" id="SM00774">
    <property type="entry name" value="WRKY"/>
    <property type="match status" value="1"/>
</dbReference>
<reference evidence="7 8" key="1">
    <citation type="journal article" date="2009" name="Science">
        <title>Green evolution and dynamic adaptations revealed by genomes of the marine picoeukaryotes Micromonas.</title>
        <authorList>
            <person name="Worden A.Z."/>
            <person name="Lee J.H."/>
            <person name="Mock T."/>
            <person name="Rouze P."/>
            <person name="Simmons M.P."/>
            <person name="Aerts A.L."/>
            <person name="Allen A.E."/>
            <person name="Cuvelier M.L."/>
            <person name="Derelle E."/>
            <person name="Everett M.V."/>
            <person name="Foulon E."/>
            <person name="Grimwood J."/>
            <person name="Gundlach H."/>
            <person name="Henrissat B."/>
            <person name="Napoli C."/>
            <person name="McDonald S.M."/>
            <person name="Parker M.S."/>
            <person name="Rombauts S."/>
            <person name="Salamov A."/>
            <person name="Von Dassow P."/>
            <person name="Badger J.H."/>
            <person name="Coutinho P.M."/>
            <person name="Demir E."/>
            <person name="Dubchak I."/>
            <person name="Gentemann C."/>
            <person name="Eikrem W."/>
            <person name="Gready J.E."/>
            <person name="John U."/>
            <person name="Lanier W."/>
            <person name="Lindquist E.A."/>
            <person name="Lucas S."/>
            <person name="Mayer K.F."/>
            <person name="Moreau H."/>
            <person name="Not F."/>
            <person name="Otillar R."/>
            <person name="Panaud O."/>
            <person name="Pangilinan J."/>
            <person name="Paulsen I."/>
            <person name="Piegu B."/>
            <person name="Poliakov A."/>
            <person name="Robbens S."/>
            <person name="Schmutz J."/>
            <person name="Toulza E."/>
            <person name="Wyss T."/>
            <person name="Zelensky A."/>
            <person name="Zhou K."/>
            <person name="Armbrust E.V."/>
            <person name="Bhattacharya D."/>
            <person name="Goodenough U.W."/>
            <person name="Van de Peer Y."/>
            <person name="Grigoriev I.V."/>
        </authorList>
    </citation>
    <scope>NUCLEOTIDE SEQUENCE [LARGE SCALE GENOMIC DNA]</scope>
    <source>
        <strain evidence="8">RCC299 / NOUM17</strain>
    </source>
</reference>
<evidence type="ECO:0000256" key="3">
    <source>
        <dbReference type="ARBA" id="ARBA00023125"/>
    </source>
</evidence>
<comment type="subcellular location">
    <subcellularLocation>
        <location evidence="1">Nucleus</location>
    </subcellularLocation>
</comment>
<dbReference type="KEGG" id="mis:MICPUN_61119"/>
<keyword evidence="2" id="KW-0805">Transcription regulation</keyword>
<dbReference type="Proteomes" id="UP000002009">
    <property type="component" value="Chromosome 9"/>
</dbReference>
<evidence type="ECO:0000259" key="6">
    <source>
        <dbReference type="PROSITE" id="PS50811"/>
    </source>
</evidence>
<dbReference type="GO" id="GO:0005634">
    <property type="term" value="C:nucleus"/>
    <property type="evidence" value="ECO:0007669"/>
    <property type="project" value="UniProtKB-SubCell"/>
</dbReference>
<sequence>MGRRRSDIEEDGYVWHKYGAKNVRGRKVGYFKCAHRGCEARKKVWRQANGDEAVEREGTHTHAAGEAARVSEVVDEISTDNADAVPMPVNRAASGGSAGGGWGGADVPPGTSGIFGGFGLGLPRELVRAAADVSTERQEARAAKSRPTNVPKATRDEPFEQDLRHERLIQLVQDLANKSRQKMTTVVALKEDSETCIETCIENTQEALRRLPKLPAEMETMTGTELRTWIETLQESLQEPFRRLQETLRRHLESLAALDDVMTRDGPFGDS</sequence>
<name>C1EBM1_MICCC</name>
<dbReference type="PROSITE" id="PS50811">
    <property type="entry name" value="WRKY"/>
    <property type="match status" value="1"/>
</dbReference>
<dbReference type="InParanoid" id="C1EBM1"/>
<dbReference type="InterPro" id="IPR003657">
    <property type="entry name" value="WRKY_dom"/>
</dbReference>
<evidence type="ECO:0000313" key="8">
    <source>
        <dbReference type="Proteomes" id="UP000002009"/>
    </source>
</evidence>
<keyword evidence="4" id="KW-0804">Transcription</keyword>
<dbReference type="GO" id="GO:0043565">
    <property type="term" value="F:sequence-specific DNA binding"/>
    <property type="evidence" value="ECO:0007669"/>
    <property type="project" value="InterPro"/>
</dbReference>
<gene>
    <name evidence="7" type="ORF">MICPUN_61119</name>
</gene>
<dbReference type="PANTHER" id="PTHR31221:SF83">
    <property type="entry name" value="WRKY TRANSCRIPTION FACTOR 75-RELATED"/>
    <property type="match status" value="1"/>
</dbReference>
<dbReference type="Pfam" id="PF03106">
    <property type="entry name" value="WRKY"/>
    <property type="match status" value="1"/>
</dbReference>
<protein>
    <submittedName>
        <fullName evidence="7">WRKY family transcription factor</fullName>
    </submittedName>
</protein>
<keyword evidence="5" id="KW-0539">Nucleus</keyword>
<dbReference type="GO" id="GO:0003700">
    <property type="term" value="F:DNA-binding transcription factor activity"/>
    <property type="evidence" value="ECO:0007669"/>
    <property type="project" value="InterPro"/>
</dbReference>
<dbReference type="SUPFAM" id="SSF118290">
    <property type="entry name" value="WRKY DNA-binding domain"/>
    <property type="match status" value="1"/>
</dbReference>
<dbReference type="InterPro" id="IPR036576">
    <property type="entry name" value="WRKY_dom_sf"/>
</dbReference>
<organism evidence="7 8">
    <name type="scientific">Micromonas commoda (strain RCC299 / NOUM17 / CCMP2709)</name>
    <name type="common">Picoplanktonic green alga</name>
    <dbReference type="NCBI Taxonomy" id="296587"/>
    <lineage>
        <taxon>Eukaryota</taxon>
        <taxon>Viridiplantae</taxon>
        <taxon>Chlorophyta</taxon>
        <taxon>Mamiellophyceae</taxon>
        <taxon>Mamiellales</taxon>
        <taxon>Mamiellaceae</taxon>
        <taxon>Micromonas</taxon>
    </lineage>
</organism>
<dbReference type="RefSeq" id="XP_002504180.1">
    <property type="nucleotide sequence ID" value="XM_002504134.1"/>
</dbReference>
<dbReference type="OrthoDB" id="2021064at2759"/>
<feature type="domain" description="WRKY" evidence="6">
    <location>
        <begin position="4"/>
        <end position="65"/>
    </location>
</feature>
<evidence type="ECO:0000256" key="4">
    <source>
        <dbReference type="ARBA" id="ARBA00023163"/>
    </source>
</evidence>
<dbReference type="AlphaFoldDB" id="C1EBM1"/>
<evidence type="ECO:0000313" key="7">
    <source>
        <dbReference type="EMBL" id="ACO65438.1"/>
    </source>
</evidence>
<evidence type="ECO:0000256" key="1">
    <source>
        <dbReference type="ARBA" id="ARBA00004123"/>
    </source>
</evidence>
<keyword evidence="8" id="KW-1185">Reference proteome</keyword>
<keyword evidence="3" id="KW-0238">DNA-binding</keyword>
<proteinExistence type="predicted"/>
<dbReference type="EMBL" id="CP001329">
    <property type="protein sequence ID" value="ACO65438.1"/>
    <property type="molecule type" value="Genomic_DNA"/>
</dbReference>
<dbReference type="Gene3D" id="2.20.25.80">
    <property type="entry name" value="WRKY domain"/>
    <property type="match status" value="1"/>
</dbReference>
<dbReference type="GeneID" id="8246045"/>